<dbReference type="AlphaFoldDB" id="A0A9N7NKI2"/>
<dbReference type="Pfam" id="PF14223">
    <property type="entry name" value="Retrotran_gag_2"/>
    <property type="match status" value="1"/>
</dbReference>
<feature type="compositionally biased region" description="Basic and acidic residues" evidence="1">
    <location>
        <begin position="108"/>
        <end position="118"/>
    </location>
</feature>
<name>A0A9N7NKI2_STRHE</name>
<comment type="caution">
    <text evidence="2">The sequence shown here is derived from an EMBL/GenBank/DDBJ whole genome shotgun (WGS) entry which is preliminary data.</text>
</comment>
<gene>
    <name evidence="2" type="ORF">SHERM_26185</name>
</gene>
<feature type="region of interest" description="Disordered" evidence="1">
    <location>
        <begin position="104"/>
        <end position="198"/>
    </location>
</feature>
<accession>A0A9N7NKI2</accession>
<evidence type="ECO:0000313" key="2">
    <source>
        <dbReference type="EMBL" id="CAA0830797.1"/>
    </source>
</evidence>
<evidence type="ECO:0008006" key="4">
    <source>
        <dbReference type="Google" id="ProtNLM"/>
    </source>
</evidence>
<keyword evidence="3" id="KW-1185">Reference proteome</keyword>
<sequence length="198" mass="22573">MVNNLQSFQVPILNKSNFDKWSIRVKALLVAHDMQEIVENIYEEQLNEAVLSQQHKDRLRDSRKSDKKTLFLIYQALGNDDFEKISSASTVKESWNKLQVSCKGTEQVNKKEKDERPSNNHGEYWGGGVVAKDKVDAEDVEEFEESNMGEKAEDVRLEHVTPPSLPKPSNKDSPPSSINEVVAPHGRSLHDVYEDPQR</sequence>
<evidence type="ECO:0000256" key="1">
    <source>
        <dbReference type="SAM" id="MobiDB-lite"/>
    </source>
</evidence>
<feature type="compositionally biased region" description="Basic and acidic residues" evidence="1">
    <location>
        <begin position="148"/>
        <end position="159"/>
    </location>
</feature>
<organism evidence="2 3">
    <name type="scientific">Striga hermonthica</name>
    <name type="common">Purple witchweed</name>
    <name type="synonym">Buchnera hermonthica</name>
    <dbReference type="NCBI Taxonomy" id="68872"/>
    <lineage>
        <taxon>Eukaryota</taxon>
        <taxon>Viridiplantae</taxon>
        <taxon>Streptophyta</taxon>
        <taxon>Embryophyta</taxon>
        <taxon>Tracheophyta</taxon>
        <taxon>Spermatophyta</taxon>
        <taxon>Magnoliopsida</taxon>
        <taxon>eudicotyledons</taxon>
        <taxon>Gunneridae</taxon>
        <taxon>Pentapetalae</taxon>
        <taxon>asterids</taxon>
        <taxon>lamiids</taxon>
        <taxon>Lamiales</taxon>
        <taxon>Orobanchaceae</taxon>
        <taxon>Buchnereae</taxon>
        <taxon>Striga</taxon>
    </lineage>
</organism>
<feature type="compositionally biased region" description="Basic and acidic residues" evidence="1">
    <location>
        <begin position="188"/>
        <end position="198"/>
    </location>
</feature>
<evidence type="ECO:0000313" key="3">
    <source>
        <dbReference type="Proteomes" id="UP001153555"/>
    </source>
</evidence>
<proteinExistence type="predicted"/>
<dbReference type="EMBL" id="CACSLK010027831">
    <property type="protein sequence ID" value="CAA0830797.1"/>
    <property type="molecule type" value="Genomic_DNA"/>
</dbReference>
<reference evidence="2" key="1">
    <citation type="submission" date="2019-12" db="EMBL/GenBank/DDBJ databases">
        <authorList>
            <person name="Scholes J."/>
        </authorList>
    </citation>
    <scope>NUCLEOTIDE SEQUENCE</scope>
</reference>
<feature type="compositionally biased region" description="Acidic residues" evidence="1">
    <location>
        <begin position="138"/>
        <end position="147"/>
    </location>
</feature>
<feature type="compositionally biased region" description="Low complexity" evidence="1">
    <location>
        <begin position="167"/>
        <end position="177"/>
    </location>
</feature>
<protein>
    <recommendedName>
        <fullName evidence="4">DUF4219 domain-containing protein</fullName>
    </recommendedName>
</protein>
<dbReference type="OrthoDB" id="8063676at2759"/>
<dbReference type="Proteomes" id="UP001153555">
    <property type="component" value="Unassembled WGS sequence"/>
</dbReference>